<dbReference type="InterPro" id="IPR043129">
    <property type="entry name" value="ATPase_NBD"/>
</dbReference>
<accession>A0A1F7XA19</accession>
<proteinExistence type="inferred from homology"/>
<sequence>MYLLFDIGATNSRLALSQDYNTFEKPLIFTTPQNFNDWIDRIKKEKDLIGMDRRIQKVVVGIRGILNKEKSMIIKDTYLNDWVDKPLKERLSEIFNSEVLIENDASLAGLGEAVKGAGKGYKIVAYITLSTGIGGVRIVDGKIDANRFGFEPGHQIIDCDGTVFPHINGKEKDWSLGELESLASGKSILLRFGKNPQEITDKNIWREIHKNIAVGLANTIVHWSPDVVVLGGALVNKITIQNIILELEKVLKIFPELPLIKKSELGDFSGLYGGLEYSKQI</sequence>
<dbReference type="PANTHER" id="PTHR18964">
    <property type="entry name" value="ROK (REPRESSOR, ORF, KINASE) FAMILY"/>
    <property type="match status" value="1"/>
</dbReference>
<protein>
    <recommendedName>
        <fullName evidence="4">ROK family protein</fullName>
    </recommendedName>
</protein>
<organism evidence="2 3">
    <name type="scientific">Candidatus Woesebacteria bacterium RBG_16_34_12</name>
    <dbReference type="NCBI Taxonomy" id="1802480"/>
    <lineage>
        <taxon>Bacteria</taxon>
        <taxon>Candidatus Woeseibacteriota</taxon>
    </lineage>
</organism>
<dbReference type="InterPro" id="IPR000600">
    <property type="entry name" value="ROK"/>
</dbReference>
<dbReference type="Gene3D" id="3.30.420.40">
    <property type="match status" value="2"/>
</dbReference>
<comment type="caution">
    <text evidence="2">The sequence shown here is derived from an EMBL/GenBank/DDBJ whole genome shotgun (WGS) entry which is preliminary data.</text>
</comment>
<gene>
    <name evidence="2" type="ORF">A2Z22_01355</name>
</gene>
<comment type="similarity">
    <text evidence="1">Belongs to the ROK (NagC/XylR) family.</text>
</comment>
<dbReference type="CDD" id="cd23763">
    <property type="entry name" value="ASKHA_ATPase_ROK"/>
    <property type="match status" value="1"/>
</dbReference>
<reference evidence="2 3" key="1">
    <citation type="journal article" date="2016" name="Nat. Commun.">
        <title>Thousands of microbial genomes shed light on interconnected biogeochemical processes in an aquifer system.</title>
        <authorList>
            <person name="Anantharaman K."/>
            <person name="Brown C.T."/>
            <person name="Hug L.A."/>
            <person name="Sharon I."/>
            <person name="Castelle C.J."/>
            <person name="Probst A.J."/>
            <person name="Thomas B.C."/>
            <person name="Singh A."/>
            <person name="Wilkins M.J."/>
            <person name="Karaoz U."/>
            <person name="Brodie E.L."/>
            <person name="Williams K.H."/>
            <person name="Hubbard S.S."/>
            <person name="Banfield J.F."/>
        </authorList>
    </citation>
    <scope>NUCLEOTIDE SEQUENCE [LARGE SCALE GENOMIC DNA]</scope>
</reference>
<dbReference type="PANTHER" id="PTHR18964:SF149">
    <property type="entry name" value="BIFUNCTIONAL UDP-N-ACETYLGLUCOSAMINE 2-EPIMERASE_N-ACETYLMANNOSAMINE KINASE"/>
    <property type="match status" value="1"/>
</dbReference>
<evidence type="ECO:0008006" key="4">
    <source>
        <dbReference type="Google" id="ProtNLM"/>
    </source>
</evidence>
<evidence type="ECO:0000256" key="1">
    <source>
        <dbReference type="ARBA" id="ARBA00006479"/>
    </source>
</evidence>
<evidence type="ECO:0000313" key="3">
    <source>
        <dbReference type="Proteomes" id="UP000177053"/>
    </source>
</evidence>
<name>A0A1F7XA19_9BACT</name>
<dbReference type="EMBL" id="MGFS01000008">
    <property type="protein sequence ID" value="OGM11851.1"/>
    <property type="molecule type" value="Genomic_DNA"/>
</dbReference>
<dbReference type="Pfam" id="PF00480">
    <property type="entry name" value="ROK"/>
    <property type="match status" value="1"/>
</dbReference>
<evidence type="ECO:0000313" key="2">
    <source>
        <dbReference type="EMBL" id="OGM11851.1"/>
    </source>
</evidence>
<dbReference type="SUPFAM" id="SSF53067">
    <property type="entry name" value="Actin-like ATPase domain"/>
    <property type="match status" value="1"/>
</dbReference>
<dbReference type="Proteomes" id="UP000177053">
    <property type="component" value="Unassembled WGS sequence"/>
</dbReference>
<dbReference type="AlphaFoldDB" id="A0A1F7XA19"/>